<accession>A0A8C4PTP0</accession>
<dbReference type="AlphaFoldDB" id="A0A8C4PTP0"/>
<reference evidence="3" key="1">
    <citation type="submission" date="2023-03" db="UniProtKB">
        <authorList>
            <consortium name="Ensembl"/>
        </authorList>
    </citation>
    <scope>IDENTIFICATION</scope>
</reference>
<dbReference type="InterPro" id="IPR043183">
    <property type="entry name" value="DNJB2/6-like"/>
</dbReference>
<name>A0A8C4PTP0_EQUAS</name>
<dbReference type="SMART" id="SM00271">
    <property type="entry name" value="DnaJ"/>
    <property type="match status" value="1"/>
</dbReference>
<protein>
    <recommendedName>
        <fullName evidence="2">J domain-containing protein</fullName>
    </recommendedName>
</protein>
<dbReference type="SUPFAM" id="SSF46565">
    <property type="entry name" value="Chaperone J-domain"/>
    <property type="match status" value="1"/>
</dbReference>
<dbReference type="Ensembl" id="ENSEAST00005031825.1">
    <property type="protein sequence ID" value="ENSEASP00005029283.1"/>
    <property type="gene ID" value="ENSEASG00005019913.1"/>
</dbReference>
<evidence type="ECO:0000313" key="3">
    <source>
        <dbReference type="Ensembl" id="ENSEASP00005029283.1"/>
    </source>
</evidence>
<dbReference type="PANTHER" id="PTHR45168:SF4">
    <property type="entry name" value="SIMILAR TO DNAJ HOMOLOG SUBFAMILY B MEMBER 6 (HEAT SHOCK PROTEIN J2) (HSJ-2) (MRJ) (MDJ4)"/>
    <property type="match status" value="1"/>
</dbReference>
<dbReference type="InterPro" id="IPR036869">
    <property type="entry name" value="J_dom_sf"/>
</dbReference>
<proteinExistence type="predicted"/>
<keyword evidence="1" id="KW-0143">Chaperone</keyword>
<dbReference type="GO" id="GO:0030544">
    <property type="term" value="F:Hsp70 protein binding"/>
    <property type="evidence" value="ECO:0007669"/>
    <property type="project" value="InterPro"/>
</dbReference>
<organism evidence="3">
    <name type="scientific">Equus asinus asinus</name>
    <dbReference type="NCBI Taxonomy" id="83772"/>
    <lineage>
        <taxon>Eukaryota</taxon>
        <taxon>Metazoa</taxon>
        <taxon>Chordata</taxon>
        <taxon>Craniata</taxon>
        <taxon>Vertebrata</taxon>
        <taxon>Euteleostomi</taxon>
        <taxon>Mammalia</taxon>
        <taxon>Eutheria</taxon>
        <taxon>Laurasiatheria</taxon>
        <taxon>Perissodactyla</taxon>
        <taxon>Equidae</taxon>
        <taxon>Equus</taxon>
    </lineage>
</organism>
<dbReference type="Pfam" id="PF00226">
    <property type="entry name" value="DnaJ"/>
    <property type="match status" value="1"/>
</dbReference>
<dbReference type="GO" id="GO:0051082">
    <property type="term" value="F:unfolded protein binding"/>
    <property type="evidence" value="ECO:0007669"/>
    <property type="project" value="InterPro"/>
</dbReference>
<feature type="domain" description="J" evidence="2">
    <location>
        <begin position="3"/>
        <end position="85"/>
    </location>
</feature>
<dbReference type="PRINTS" id="PR00625">
    <property type="entry name" value="JDOMAIN"/>
</dbReference>
<evidence type="ECO:0000259" key="2">
    <source>
        <dbReference type="PROSITE" id="PS50076"/>
    </source>
</evidence>
<dbReference type="PROSITE" id="PS50076">
    <property type="entry name" value="DNAJ_2"/>
    <property type="match status" value="1"/>
</dbReference>
<dbReference type="InterPro" id="IPR001623">
    <property type="entry name" value="DnaJ_domain"/>
</dbReference>
<dbReference type="Gene3D" id="1.10.287.110">
    <property type="entry name" value="DnaJ domain"/>
    <property type="match status" value="1"/>
</dbReference>
<dbReference type="PANTHER" id="PTHR45168">
    <property type="entry name" value="DNAJ HOMOLOG SUBFAMILY B MEMBER 2"/>
    <property type="match status" value="1"/>
</dbReference>
<sequence length="104" mass="12267">MVDYYEVLGVPRQASSEVIKKAYRKLALKWHPDKNPENKEEAERRFKQVAQRPGVHRFGPPVQTWHCSARHSRHPTYKVEEDGHRYVSSGPVFLSKKRRIGRRC</sequence>
<evidence type="ECO:0000256" key="1">
    <source>
        <dbReference type="ARBA" id="ARBA00023186"/>
    </source>
</evidence>
<dbReference type="CDD" id="cd06257">
    <property type="entry name" value="DnaJ"/>
    <property type="match status" value="1"/>
</dbReference>